<organism evidence="1 2">
    <name type="scientific">Heyndrickxia oleronia</name>
    <dbReference type="NCBI Taxonomy" id="38875"/>
    <lineage>
        <taxon>Bacteria</taxon>
        <taxon>Bacillati</taxon>
        <taxon>Bacillota</taxon>
        <taxon>Bacilli</taxon>
        <taxon>Bacillales</taxon>
        <taxon>Bacillaceae</taxon>
        <taxon>Heyndrickxia</taxon>
    </lineage>
</organism>
<gene>
    <name evidence="1" type="ORF">BWZ43_25790</name>
</gene>
<comment type="caution">
    <text evidence="1">The sequence shown here is derived from an EMBL/GenBank/DDBJ whole genome shotgun (WGS) entry which is preliminary data.</text>
</comment>
<accession>A0A8E2I3J2</accession>
<evidence type="ECO:0000313" key="1">
    <source>
        <dbReference type="EMBL" id="OOP61208.1"/>
    </source>
</evidence>
<dbReference type="EMBL" id="MTLA01000578">
    <property type="protein sequence ID" value="OOP61208.1"/>
    <property type="molecule type" value="Genomic_DNA"/>
</dbReference>
<dbReference type="Proteomes" id="UP000189761">
    <property type="component" value="Unassembled WGS sequence"/>
</dbReference>
<reference evidence="1 2" key="1">
    <citation type="submission" date="2017-01" db="EMBL/GenBank/DDBJ databases">
        <title>Draft genome sequence of Bacillus oleronius.</title>
        <authorList>
            <person name="Allam M."/>
        </authorList>
    </citation>
    <scope>NUCLEOTIDE SEQUENCE [LARGE SCALE GENOMIC DNA]</scope>
    <source>
        <strain evidence="1 2">DSM 9356</strain>
    </source>
</reference>
<evidence type="ECO:0000313" key="2">
    <source>
        <dbReference type="Proteomes" id="UP000189761"/>
    </source>
</evidence>
<name>A0A8E2I3J2_9BACI</name>
<sequence>MNKKVAFTITDLGRTIGTNVREKLCDKQISDSTAIKWATKYGNTTKEHTNVHTEAGGIGLHIIEEFLTENNGVFQIISGNGYWENNEGLIHQRNLDFYFPGTVVNIISKLENTFTWQNDILF</sequence>
<protein>
    <submittedName>
        <fullName evidence="1">Uncharacterized protein</fullName>
    </submittedName>
</protein>
<dbReference type="AlphaFoldDB" id="A0A8E2I3J2"/>
<keyword evidence="2" id="KW-1185">Reference proteome</keyword>
<proteinExistence type="predicted"/>